<proteinExistence type="predicted"/>
<feature type="compositionally biased region" description="Polar residues" evidence="1">
    <location>
        <begin position="146"/>
        <end position="162"/>
    </location>
</feature>
<feature type="compositionally biased region" description="Polar residues" evidence="1">
    <location>
        <begin position="189"/>
        <end position="205"/>
    </location>
</feature>
<protein>
    <submittedName>
        <fullName evidence="2">Uncharacterized protein</fullName>
    </submittedName>
</protein>
<feature type="region of interest" description="Disordered" evidence="1">
    <location>
        <begin position="129"/>
        <end position="205"/>
    </location>
</feature>
<dbReference type="AlphaFoldDB" id="A0AAV7NGB1"/>
<organism evidence="2 3">
    <name type="scientific">Pleurodeles waltl</name>
    <name type="common">Iberian ribbed newt</name>
    <dbReference type="NCBI Taxonomy" id="8319"/>
    <lineage>
        <taxon>Eukaryota</taxon>
        <taxon>Metazoa</taxon>
        <taxon>Chordata</taxon>
        <taxon>Craniata</taxon>
        <taxon>Vertebrata</taxon>
        <taxon>Euteleostomi</taxon>
        <taxon>Amphibia</taxon>
        <taxon>Batrachia</taxon>
        <taxon>Caudata</taxon>
        <taxon>Salamandroidea</taxon>
        <taxon>Salamandridae</taxon>
        <taxon>Pleurodelinae</taxon>
        <taxon>Pleurodeles</taxon>
    </lineage>
</organism>
<evidence type="ECO:0000256" key="1">
    <source>
        <dbReference type="SAM" id="MobiDB-lite"/>
    </source>
</evidence>
<name>A0AAV7NGB1_PLEWA</name>
<gene>
    <name evidence="2" type="ORF">NDU88_001634</name>
</gene>
<reference evidence="2" key="1">
    <citation type="journal article" date="2022" name="bioRxiv">
        <title>Sequencing and chromosome-scale assembly of the giantPleurodeles waltlgenome.</title>
        <authorList>
            <person name="Brown T."/>
            <person name="Elewa A."/>
            <person name="Iarovenko S."/>
            <person name="Subramanian E."/>
            <person name="Araus A.J."/>
            <person name="Petzold A."/>
            <person name="Susuki M."/>
            <person name="Suzuki K.-i.T."/>
            <person name="Hayashi T."/>
            <person name="Toyoda A."/>
            <person name="Oliveira C."/>
            <person name="Osipova E."/>
            <person name="Leigh N.D."/>
            <person name="Simon A."/>
            <person name="Yun M.H."/>
        </authorList>
    </citation>
    <scope>NUCLEOTIDE SEQUENCE</scope>
    <source>
        <strain evidence="2">20211129_DDA</strain>
        <tissue evidence="2">Liver</tissue>
    </source>
</reference>
<sequence length="205" mass="22975">MELSPPLEFQRVHRIGPFHKAASDKPRPIIECVLHDEQARQIISAAKTQGPFSLEGHEIGVAADFSRLTNEKRKAFLALHPQLRNLDIKYGLFEPARMWITHNGKSRDFPKPEDLGSFLNSLDSHPMDTTSAHLDSDSLSAGDAFTTPSLRSQPQRPTSQKSGRMYKRSPKPQDSRDHVLQAVIDHTQDFSLETNNGRASMTPTP</sequence>
<dbReference type="InterPro" id="IPR042566">
    <property type="entry name" value="L1_C"/>
</dbReference>
<dbReference type="Gene3D" id="3.30.250.20">
    <property type="entry name" value="L1 transposable element, C-terminal domain"/>
    <property type="match status" value="1"/>
</dbReference>
<feature type="compositionally biased region" description="Polar residues" evidence="1">
    <location>
        <begin position="129"/>
        <end position="139"/>
    </location>
</feature>
<dbReference type="Proteomes" id="UP001066276">
    <property type="component" value="Chromosome 8"/>
</dbReference>
<evidence type="ECO:0000313" key="3">
    <source>
        <dbReference type="Proteomes" id="UP001066276"/>
    </source>
</evidence>
<accession>A0AAV7NGB1</accession>
<keyword evidence="3" id="KW-1185">Reference proteome</keyword>
<evidence type="ECO:0000313" key="2">
    <source>
        <dbReference type="EMBL" id="KAJ1113388.1"/>
    </source>
</evidence>
<comment type="caution">
    <text evidence="2">The sequence shown here is derived from an EMBL/GenBank/DDBJ whole genome shotgun (WGS) entry which is preliminary data.</text>
</comment>
<dbReference type="EMBL" id="JANPWB010000012">
    <property type="protein sequence ID" value="KAJ1113388.1"/>
    <property type="molecule type" value="Genomic_DNA"/>
</dbReference>